<evidence type="ECO:0000313" key="1">
    <source>
        <dbReference type="EMBL" id="GAS98798.1"/>
    </source>
</evidence>
<dbReference type="RefSeq" id="WP_062659571.1">
    <property type="nucleotide sequence ID" value="NZ_BCSY01000111.1"/>
</dbReference>
<name>A0A100WJ62_MYCCR</name>
<gene>
    <name evidence="1" type="ORF">RMCC_5763</name>
</gene>
<dbReference type="AlphaFoldDB" id="A0A100WJ62"/>
<accession>A0A100WJ62</accession>
<evidence type="ECO:0000313" key="2">
    <source>
        <dbReference type="Proteomes" id="UP000069443"/>
    </source>
</evidence>
<dbReference type="EMBL" id="BCSY01000111">
    <property type="protein sequence ID" value="GAS98798.1"/>
    <property type="molecule type" value="Genomic_DNA"/>
</dbReference>
<proteinExistence type="predicted"/>
<reference evidence="2" key="2">
    <citation type="submission" date="2016-02" db="EMBL/GenBank/DDBJ databases">
        <title>Draft genome sequence of five rapidly growing Mycobacterium species.</title>
        <authorList>
            <person name="Katahira K."/>
            <person name="Gotou Y."/>
            <person name="Iida K."/>
            <person name="Ogura Y."/>
            <person name="Hayashi T."/>
        </authorList>
    </citation>
    <scope>NUCLEOTIDE SEQUENCE [LARGE SCALE GENOMIC DNA]</scope>
    <source>
        <strain evidence="2">JCM15298</strain>
    </source>
</reference>
<dbReference type="Proteomes" id="UP000069443">
    <property type="component" value="Unassembled WGS sequence"/>
</dbReference>
<keyword evidence="2" id="KW-1185">Reference proteome</keyword>
<organism evidence="1 2">
    <name type="scientific">Mycolicibacterium canariasense</name>
    <name type="common">Mycobacterium canariasense</name>
    <dbReference type="NCBI Taxonomy" id="228230"/>
    <lineage>
        <taxon>Bacteria</taxon>
        <taxon>Bacillati</taxon>
        <taxon>Actinomycetota</taxon>
        <taxon>Actinomycetes</taxon>
        <taxon>Mycobacteriales</taxon>
        <taxon>Mycobacteriaceae</taxon>
        <taxon>Mycolicibacterium</taxon>
    </lineage>
</organism>
<protein>
    <submittedName>
        <fullName evidence="1">Uncharacterized protein</fullName>
    </submittedName>
</protein>
<sequence>MSKQRLRIVAVLEVDADHYPPGDAQSQSWLVNNILLGGGDDFLILHSNEIGDELGSLNVECVVSAGQGIAMDESTEIQIALAIANSNLAGQKWSWRELSYRTQLIHRRKARAAVQALLP</sequence>
<dbReference type="STRING" id="228230.RMCC_5763"/>
<comment type="caution">
    <text evidence="1">The sequence shown here is derived from an EMBL/GenBank/DDBJ whole genome shotgun (WGS) entry which is preliminary data.</text>
</comment>
<reference evidence="2" key="1">
    <citation type="journal article" date="2016" name="Genome Announc.">
        <title>Draft Genome Sequences of Five Rapidly Growing Mycobacterium Species, M. thermoresistibile, M. fortuitum subsp. acetamidolyticum, M. canariasense, M. brisbanense, and M. novocastrense.</title>
        <authorList>
            <person name="Katahira K."/>
            <person name="Ogura Y."/>
            <person name="Gotoh Y."/>
            <person name="Hayashi T."/>
        </authorList>
    </citation>
    <scope>NUCLEOTIDE SEQUENCE [LARGE SCALE GENOMIC DNA]</scope>
    <source>
        <strain evidence="2">JCM15298</strain>
    </source>
</reference>